<comment type="caution">
    <text evidence="2">The sequence shown here is derived from an EMBL/GenBank/DDBJ whole genome shotgun (WGS) entry which is preliminary data.</text>
</comment>
<evidence type="ECO:0000313" key="2">
    <source>
        <dbReference type="EMBL" id="MFI2320621.1"/>
    </source>
</evidence>
<dbReference type="Proteomes" id="UP001611450">
    <property type="component" value="Unassembled WGS sequence"/>
</dbReference>
<gene>
    <name evidence="2" type="ORF">ACH47G_09030</name>
</gene>
<evidence type="ECO:0000313" key="3">
    <source>
        <dbReference type="Proteomes" id="UP001611450"/>
    </source>
</evidence>
<accession>A0ABW7WDX4</accession>
<name>A0ABW7WDX4_9NOCA</name>
<keyword evidence="3" id="KW-1185">Reference proteome</keyword>
<feature type="region of interest" description="Disordered" evidence="1">
    <location>
        <begin position="1"/>
        <end position="30"/>
    </location>
</feature>
<sequence length="201" mass="21995">MGAVPGRDASDGHPRDAYGHDTPEVPEWAPLEPLPSSQMLLAAFDGKRPVTAADILDPAFDLVACQEQYRLAFEMLGTDSVSTEQVKHAEVELVTAHADIEMLIAVIDDVVAERLRQWLTHLPSQKAHFPTIVCSGPLMPIHTESIGEVTARIAVLWEALSARGIQLDEGCADAEQLRELCRAYDVLAAEIETGRRLPPRV</sequence>
<reference evidence="2 3" key="1">
    <citation type="submission" date="2024-10" db="EMBL/GenBank/DDBJ databases">
        <title>The Natural Products Discovery Center: Release of the First 8490 Sequenced Strains for Exploring Actinobacteria Biosynthetic Diversity.</title>
        <authorList>
            <person name="Kalkreuter E."/>
            <person name="Kautsar S.A."/>
            <person name="Yang D."/>
            <person name="Bader C.D."/>
            <person name="Teijaro C.N."/>
            <person name="Fluegel L."/>
            <person name="Davis C.M."/>
            <person name="Simpson J.R."/>
            <person name="Lauterbach L."/>
            <person name="Steele A.D."/>
            <person name="Gui C."/>
            <person name="Meng S."/>
            <person name="Li G."/>
            <person name="Viehrig K."/>
            <person name="Ye F."/>
            <person name="Su P."/>
            <person name="Kiefer A.F."/>
            <person name="Nichols A."/>
            <person name="Cepeda A.J."/>
            <person name="Yan W."/>
            <person name="Fan B."/>
            <person name="Jiang Y."/>
            <person name="Adhikari A."/>
            <person name="Zheng C.-J."/>
            <person name="Schuster L."/>
            <person name="Cowan T.M."/>
            <person name="Smanski M.J."/>
            <person name="Chevrette M.G."/>
            <person name="De Carvalho L.P.S."/>
            <person name="Shen B."/>
        </authorList>
    </citation>
    <scope>NUCLEOTIDE SEQUENCE [LARGE SCALE GENOMIC DNA]</scope>
    <source>
        <strain evidence="2 3">NPDC019626</strain>
    </source>
</reference>
<organism evidence="2 3">
    <name type="scientific">Nocardia beijingensis</name>
    <dbReference type="NCBI Taxonomy" id="95162"/>
    <lineage>
        <taxon>Bacteria</taxon>
        <taxon>Bacillati</taxon>
        <taxon>Actinomycetota</taxon>
        <taxon>Actinomycetes</taxon>
        <taxon>Mycobacteriales</taxon>
        <taxon>Nocardiaceae</taxon>
        <taxon>Nocardia</taxon>
    </lineage>
</organism>
<evidence type="ECO:0000256" key="1">
    <source>
        <dbReference type="SAM" id="MobiDB-lite"/>
    </source>
</evidence>
<proteinExistence type="predicted"/>
<protein>
    <recommendedName>
        <fullName evidence="4">DUF4254 domain-containing protein</fullName>
    </recommendedName>
</protein>
<dbReference type="EMBL" id="JBIRXV010000001">
    <property type="protein sequence ID" value="MFI2320621.1"/>
    <property type="molecule type" value="Genomic_DNA"/>
</dbReference>
<dbReference type="RefSeq" id="WP_396944995.1">
    <property type="nucleotide sequence ID" value="NZ_JBIRXV010000001.1"/>
</dbReference>
<evidence type="ECO:0008006" key="4">
    <source>
        <dbReference type="Google" id="ProtNLM"/>
    </source>
</evidence>
<feature type="compositionally biased region" description="Basic and acidic residues" evidence="1">
    <location>
        <begin position="8"/>
        <end position="23"/>
    </location>
</feature>